<evidence type="ECO:0000256" key="13">
    <source>
        <dbReference type="ARBA" id="ARBA00022842"/>
    </source>
</evidence>
<dbReference type="GO" id="GO:0030955">
    <property type="term" value="F:potassium ion binding"/>
    <property type="evidence" value="ECO:0007669"/>
    <property type="project" value="UniProtKB-UniRule"/>
</dbReference>
<evidence type="ECO:0000259" key="19">
    <source>
        <dbReference type="Pfam" id="PF00224"/>
    </source>
</evidence>
<dbReference type="NCBIfam" id="NF004491">
    <property type="entry name" value="PRK05826.1"/>
    <property type="match status" value="1"/>
</dbReference>
<dbReference type="Gene3D" id="3.40.1380.20">
    <property type="entry name" value="Pyruvate kinase, C-terminal domain"/>
    <property type="match status" value="1"/>
</dbReference>
<keyword evidence="8 18" id="KW-0808">Transferase</keyword>
<dbReference type="InterPro" id="IPR015795">
    <property type="entry name" value="Pyrv_Knase_C"/>
</dbReference>
<keyword evidence="15 18" id="KW-0324">Glycolysis</keyword>
<evidence type="ECO:0000256" key="14">
    <source>
        <dbReference type="ARBA" id="ARBA00022958"/>
    </source>
</evidence>
<comment type="similarity">
    <text evidence="4">In the C-terminal section; belongs to the PEP-utilizing enzyme family.</text>
</comment>
<dbReference type="Pfam" id="PF02887">
    <property type="entry name" value="PK_C"/>
    <property type="match status" value="1"/>
</dbReference>
<evidence type="ECO:0000259" key="21">
    <source>
        <dbReference type="Pfam" id="PF02887"/>
    </source>
</evidence>
<evidence type="ECO:0000256" key="5">
    <source>
        <dbReference type="ARBA" id="ARBA00008663"/>
    </source>
</evidence>
<dbReference type="InterPro" id="IPR015806">
    <property type="entry name" value="Pyrv_Knase_insert_dom_sf"/>
</dbReference>
<evidence type="ECO:0000256" key="7">
    <source>
        <dbReference type="ARBA" id="ARBA00018587"/>
    </source>
</evidence>
<comment type="pathway">
    <text evidence="3 18">Carbohydrate degradation; glycolysis; pyruvate from D-glyceraldehyde 3-phosphate: step 5/5.</text>
</comment>
<dbReference type="AlphaFoldDB" id="A0AA97H052"/>
<feature type="domain" description="Pyruvate kinase barrel" evidence="19">
    <location>
        <begin position="1"/>
        <end position="322"/>
    </location>
</feature>
<evidence type="ECO:0000313" key="23">
    <source>
        <dbReference type="Proteomes" id="UP001300604"/>
    </source>
</evidence>
<comment type="similarity">
    <text evidence="5 18">Belongs to the pyruvate kinase family.</text>
</comment>
<sequence>MRKTKIICTLGPATDDKNVLRGLMLAGMDVARVNFSHGSHEEHQVRIDTVKELREELGLPVALLLDTKGPEIRTLDFPKPVDLVDGQKYILTTEDVPGDNTRCGITFKNLPNEVFPGTRILIDDGLVELRVDEATNTEVFCTVMNGGRINKHKGINIPGVNLSLPFLSEQDKSDIAFGVEQDFDMIAASFVRCADDIISLRSELEKNGNHDMQVISKIESTGGVENIDDIIRVSDGIMVARGDLGVEVPMEEVPVLQKEIISKVFAAGKLAITATQMLDSMIQHPRPTRAEATDVANAVYDGTSAIMLSGETAAGKYPVEAVKTMARIAERTERSIDYTRRFRTSTWTEKSDVTSAISHATCTTAHDLGAAAIMTVTKSGRTARTISKYRPACPIISGTTSRKVWYQMNLSWGVIPIMVDEKKNTDELFDHVVNIARKQGLVKDGDLTVITAGVPLGISGTTNLVKVQLVGDVLVTGAGISLGSICSNLCVCKNQAELAQNFHTGDIIVVPSTSNDIMKYMRKASGIITEEQGMNSHAAIVGLSLNKPVIVGAENATKILRSGVTVTLDSDRGIVYNGVEKAPVTAKK</sequence>
<protein>
    <recommendedName>
        <fullName evidence="7 17">Pyruvate kinase</fullName>
        <ecNumber evidence="6 17">2.7.1.40</ecNumber>
    </recommendedName>
</protein>
<keyword evidence="9" id="KW-0479">Metal-binding</keyword>
<evidence type="ECO:0000256" key="2">
    <source>
        <dbReference type="ARBA" id="ARBA00001958"/>
    </source>
</evidence>
<dbReference type="GO" id="GO:0004743">
    <property type="term" value="F:pyruvate kinase activity"/>
    <property type="evidence" value="ECO:0007669"/>
    <property type="project" value="UniProtKB-UniRule"/>
</dbReference>
<dbReference type="Gene3D" id="2.40.33.10">
    <property type="entry name" value="PK beta-barrel domain-like"/>
    <property type="match status" value="1"/>
</dbReference>
<dbReference type="Pfam" id="PF00391">
    <property type="entry name" value="PEP-utilizers"/>
    <property type="match status" value="1"/>
</dbReference>
<evidence type="ECO:0000256" key="10">
    <source>
        <dbReference type="ARBA" id="ARBA00022741"/>
    </source>
</evidence>
<evidence type="ECO:0000256" key="8">
    <source>
        <dbReference type="ARBA" id="ARBA00022679"/>
    </source>
</evidence>
<dbReference type="InterPro" id="IPR008279">
    <property type="entry name" value="PEP-util_enz_mobile_dom"/>
</dbReference>
<dbReference type="InterPro" id="IPR036918">
    <property type="entry name" value="Pyrv_Knase_C_sf"/>
</dbReference>
<reference evidence="22" key="2">
    <citation type="submission" date="2024-06" db="EMBL/GenBank/DDBJ databases">
        <title>Caproicibacterium argilliputei sp. nov, a novel caproic acid producing anaerobic bacterium isolated from pit mud.</title>
        <authorList>
            <person name="Xia S."/>
        </authorList>
    </citation>
    <scope>NUCLEOTIDE SEQUENCE</scope>
    <source>
        <strain evidence="22">ZCY20-5</strain>
    </source>
</reference>
<gene>
    <name evidence="22" type="primary">pyk</name>
    <name evidence="22" type="ORF">PXC00_08170</name>
</gene>
<feature type="domain" description="Pyruvate kinase C-terminal" evidence="21">
    <location>
        <begin position="356"/>
        <end position="467"/>
    </location>
</feature>
<dbReference type="GO" id="GO:0000287">
    <property type="term" value="F:magnesium ion binding"/>
    <property type="evidence" value="ECO:0007669"/>
    <property type="project" value="UniProtKB-UniRule"/>
</dbReference>
<keyword evidence="13 18" id="KW-0460">Magnesium</keyword>
<keyword evidence="23" id="KW-1185">Reference proteome</keyword>
<dbReference type="InterPro" id="IPR015793">
    <property type="entry name" value="Pyrv_Knase_brl"/>
</dbReference>
<dbReference type="KEGG" id="carl:PXC00_08170"/>
<keyword evidence="11 18" id="KW-0418">Kinase</keyword>
<evidence type="ECO:0000256" key="4">
    <source>
        <dbReference type="ARBA" id="ARBA00006237"/>
    </source>
</evidence>
<evidence type="ECO:0000256" key="12">
    <source>
        <dbReference type="ARBA" id="ARBA00022840"/>
    </source>
</evidence>
<dbReference type="GO" id="GO:0005524">
    <property type="term" value="F:ATP binding"/>
    <property type="evidence" value="ECO:0007669"/>
    <property type="project" value="UniProtKB-KW"/>
</dbReference>
<dbReference type="SUPFAM" id="SSF52009">
    <property type="entry name" value="Phosphohistidine domain"/>
    <property type="match status" value="1"/>
</dbReference>
<dbReference type="InterPro" id="IPR015813">
    <property type="entry name" value="Pyrv/PenolPyrv_kinase-like_dom"/>
</dbReference>
<dbReference type="Gene3D" id="3.20.20.60">
    <property type="entry name" value="Phosphoenolpyruvate-binding domains"/>
    <property type="match status" value="1"/>
</dbReference>
<evidence type="ECO:0000256" key="1">
    <source>
        <dbReference type="ARBA" id="ARBA00001946"/>
    </source>
</evidence>
<dbReference type="NCBIfam" id="NF004978">
    <property type="entry name" value="PRK06354.1"/>
    <property type="match status" value="1"/>
</dbReference>
<keyword evidence="10" id="KW-0547">Nucleotide-binding</keyword>
<dbReference type="FunFam" id="3.20.20.60:FF:000025">
    <property type="entry name" value="Pyruvate kinase"/>
    <property type="match status" value="1"/>
</dbReference>
<evidence type="ECO:0000313" key="22">
    <source>
        <dbReference type="EMBL" id="WOC31201.1"/>
    </source>
</evidence>
<dbReference type="InterPro" id="IPR011037">
    <property type="entry name" value="Pyrv_Knase-like_insert_dom_sf"/>
</dbReference>
<evidence type="ECO:0000256" key="6">
    <source>
        <dbReference type="ARBA" id="ARBA00012142"/>
    </source>
</evidence>
<keyword evidence="12" id="KW-0067">ATP-binding</keyword>
<reference evidence="22" key="1">
    <citation type="submission" date="2023-09" db="EMBL/GenBank/DDBJ databases">
        <authorList>
            <person name="Zeng C."/>
        </authorList>
    </citation>
    <scope>NUCLEOTIDE SEQUENCE</scope>
    <source>
        <strain evidence="22">ZCY20-5</strain>
    </source>
</reference>
<proteinExistence type="inferred from homology"/>
<dbReference type="PRINTS" id="PR01050">
    <property type="entry name" value="PYRUVTKNASE"/>
</dbReference>
<dbReference type="EMBL" id="CP135996">
    <property type="protein sequence ID" value="WOC31201.1"/>
    <property type="molecule type" value="Genomic_DNA"/>
</dbReference>
<evidence type="ECO:0000259" key="20">
    <source>
        <dbReference type="Pfam" id="PF00391"/>
    </source>
</evidence>
<dbReference type="InterPro" id="IPR040442">
    <property type="entry name" value="Pyrv_kinase-like_dom_sf"/>
</dbReference>
<dbReference type="GO" id="GO:0016301">
    <property type="term" value="F:kinase activity"/>
    <property type="evidence" value="ECO:0007669"/>
    <property type="project" value="UniProtKB-KW"/>
</dbReference>
<keyword evidence="16 22" id="KW-0670">Pyruvate</keyword>
<dbReference type="Proteomes" id="UP001300604">
    <property type="component" value="Chromosome"/>
</dbReference>
<evidence type="ECO:0000256" key="16">
    <source>
        <dbReference type="ARBA" id="ARBA00023317"/>
    </source>
</evidence>
<dbReference type="PANTHER" id="PTHR11817">
    <property type="entry name" value="PYRUVATE KINASE"/>
    <property type="match status" value="1"/>
</dbReference>
<evidence type="ECO:0000256" key="18">
    <source>
        <dbReference type="RuleBase" id="RU000504"/>
    </source>
</evidence>
<dbReference type="InterPro" id="IPR001697">
    <property type="entry name" value="Pyr_Knase"/>
</dbReference>
<feature type="domain" description="PEP-utilising enzyme mobile" evidence="20">
    <location>
        <begin position="503"/>
        <end position="573"/>
    </location>
</feature>
<dbReference type="Pfam" id="PF00224">
    <property type="entry name" value="PK"/>
    <property type="match status" value="1"/>
</dbReference>
<dbReference type="SUPFAM" id="SSF51621">
    <property type="entry name" value="Phosphoenolpyruvate/pyruvate domain"/>
    <property type="match status" value="1"/>
</dbReference>
<dbReference type="SUPFAM" id="SSF52935">
    <property type="entry name" value="PK C-terminal domain-like"/>
    <property type="match status" value="1"/>
</dbReference>
<dbReference type="FunFam" id="2.40.33.10:FF:000001">
    <property type="entry name" value="Pyruvate kinase"/>
    <property type="match status" value="1"/>
</dbReference>
<dbReference type="EC" id="2.7.1.40" evidence="6 17"/>
<evidence type="ECO:0000256" key="3">
    <source>
        <dbReference type="ARBA" id="ARBA00004997"/>
    </source>
</evidence>
<evidence type="ECO:0000256" key="9">
    <source>
        <dbReference type="ARBA" id="ARBA00022723"/>
    </source>
</evidence>
<evidence type="ECO:0000256" key="15">
    <source>
        <dbReference type="ARBA" id="ARBA00023152"/>
    </source>
</evidence>
<comment type="catalytic activity">
    <reaction evidence="18">
        <text>pyruvate + ATP = phosphoenolpyruvate + ADP + H(+)</text>
        <dbReference type="Rhea" id="RHEA:18157"/>
        <dbReference type="ChEBI" id="CHEBI:15361"/>
        <dbReference type="ChEBI" id="CHEBI:15378"/>
        <dbReference type="ChEBI" id="CHEBI:30616"/>
        <dbReference type="ChEBI" id="CHEBI:58702"/>
        <dbReference type="ChEBI" id="CHEBI:456216"/>
        <dbReference type="EC" id="2.7.1.40"/>
    </reaction>
</comment>
<organism evidence="22 23">
    <name type="scientific">Caproicibacterium argilliputei</name>
    <dbReference type="NCBI Taxonomy" id="3030016"/>
    <lineage>
        <taxon>Bacteria</taxon>
        <taxon>Bacillati</taxon>
        <taxon>Bacillota</taxon>
        <taxon>Clostridia</taxon>
        <taxon>Eubacteriales</taxon>
        <taxon>Oscillospiraceae</taxon>
        <taxon>Caproicibacterium</taxon>
    </lineage>
</organism>
<keyword evidence="14" id="KW-0630">Potassium</keyword>
<evidence type="ECO:0000256" key="17">
    <source>
        <dbReference type="NCBIfam" id="TIGR01064"/>
    </source>
</evidence>
<accession>A0AA97H052</accession>
<name>A0AA97H052_9FIRM</name>
<comment type="cofactor">
    <cofactor evidence="1">
        <name>Mg(2+)</name>
        <dbReference type="ChEBI" id="CHEBI:18420"/>
    </cofactor>
</comment>
<dbReference type="SUPFAM" id="SSF50800">
    <property type="entry name" value="PK beta-barrel domain-like"/>
    <property type="match status" value="1"/>
</dbReference>
<dbReference type="RefSeq" id="WP_275843994.1">
    <property type="nucleotide sequence ID" value="NZ_CP135996.1"/>
</dbReference>
<dbReference type="NCBIfam" id="TIGR01064">
    <property type="entry name" value="pyruv_kin"/>
    <property type="match status" value="1"/>
</dbReference>
<dbReference type="Gene3D" id="3.50.30.10">
    <property type="entry name" value="Phosphohistidine domain"/>
    <property type="match status" value="1"/>
</dbReference>
<evidence type="ECO:0000256" key="11">
    <source>
        <dbReference type="ARBA" id="ARBA00022777"/>
    </source>
</evidence>
<comment type="cofactor">
    <cofactor evidence="2">
        <name>K(+)</name>
        <dbReference type="ChEBI" id="CHEBI:29103"/>
    </cofactor>
</comment>
<dbReference type="InterPro" id="IPR036637">
    <property type="entry name" value="Phosphohistidine_dom_sf"/>
</dbReference>